<dbReference type="InterPro" id="IPR014748">
    <property type="entry name" value="Enoyl-CoA_hydra_C"/>
</dbReference>
<dbReference type="EMBL" id="AWQS01000006">
    <property type="protein sequence ID" value="EWT07709.1"/>
    <property type="molecule type" value="Genomic_DNA"/>
</dbReference>
<dbReference type="InterPro" id="IPR029045">
    <property type="entry name" value="ClpP/crotonase-like_dom_sf"/>
</dbReference>
<gene>
    <name evidence="3" type="ORF">N864_01205</name>
</gene>
<dbReference type="PANTHER" id="PTHR43459">
    <property type="entry name" value="ENOYL-COA HYDRATASE"/>
    <property type="match status" value="1"/>
</dbReference>
<dbReference type="PATRIC" id="fig|584657.3.peg.350"/>
<sequence length="267" mass="28007">MTETVHDAPLQLETTDGVAWVRLSRPEAMNSLDRSLKEALRDTLEQVGADPAVRCVVLTGTGRAFCVGQDLKEHVANLQAGDAGLASTVAEHYNPIVEALAGMDKPVIAALNGVAAGAGLSFALACDFRIAVDTASLNTSFAGIALSCDSGASWHLPRLVGAAKAKELLFFPRSVPAAEALELGLLTKVVPVEAFEDTVRELATMLAQGPTLAYGSIRRALAYSSTHDLSAALAHEGELMNRTGATADHRAAVDAFLAKEKPTFTGR</sequence>
<dbReference type="Gene3D" id="1.10.12.10">
    <property type="entry name" value="Lyase 2-enoyl-coa Hydratase, Chain A, domain 2"/>
    <property type="match status" value="1"/>
</dbReference>
<accession>W9GV07</accession>
<dbReference type="AlphaFoldDB" id="W9GV07"/>
<dbReference type="InterPro" id="IPR018376">
    <property type="entry name" value="Enoyl-CoA_hyd/isom_CS"/>
</dbReference>
<dbReference type="PROSITE" id="PS00166">
    <property type="entry name" value="ENOYL_COA_HYDRATASE"/>
    <property type="match status" value="1"/>
</dbReference>
<dbReference type="RefSeq" id="WP_034712689.1">
    <property type="nucleotide sequence ID" value="NZ_AWQS01000006.1"/>
</dbReference>
<evidence type="ECO:0000313" key="3">
    <source>
        <dbReference type="EMBL" id="EWT07709.1"/>
    </source>
</evidence>
<evidence type="ECO:0000256" key="1">
    <source>
        <dbReference type="ARBA" id="ARBA00005254"/>
    </source>
</evidence>
<name>W9GV07_9MICO</name>
<proteinExistence type="inferred from homology"/>
<dbReference type="Proteomes" id="UP000019494">
    <property type="component" value="Unassembled WGS sequence"/>
</dbReference>
<reference evidence="4" key="1">
    <citation type="submission" date="2013-08" db="EMBL/GenBank/DDBJ databases">
        <title>Intrasporangium oryzae NRRL B-24470.</title>
        <authorList>
            <person name="Liu H."/>
            <person name="Wang G."/>
        </authorList>
    </citation>
    <scope>NUCLEOTIDE SEQUENCE [LARGE SCALE GENOMIC DNA]</scope>
    <source>
        <strain evidence="4">Q5-1</strain>
    </source>
</reference>
<dbReference type="PANTHER" id="PTHR43459:SF1">
    <property type="entry name" value="EG:BACN32G11.4 PROTEIN"/>
    <property type="match status" value="1"/>
</dbReference>
<organism evidence="3 4">
    <name type="scientific">Intrasporangium chromatireducens Q5-1</name>
    <dbReference type="NCBI Taxonomy" id="584657"/>
    <lineage>
        <taxon>Bacteria</taxon>
        <taxon>Bacillati</taxon>
        <taxon>Actinomycetota</taxon>
        <taxon>Actinomycetes</taxon>
        <taxon>Micrococcales</taxon>
        <taxon>Intrasporangiaceae</taxon>
        <taxon>Intrasporangium</taxon>
    </lineage>
</organism>
<dbReference type="Pfam" id="PF00378">
    <property type="entry name" value="ECH_1"/>
    <property type="match status" value="1"/>
</dbReference>
<dbReference type="OrthoDB" id="8452484at2"/>
<comment type="caution">
    <text evidence="3">The sequence shown here is derived from an EMBL/GenBank/DDBJ whole genome shotgun (WGS) entry which is preliminary data.</text>
</comment>
<comment type="similarity">
    <text evidence="1 2">Belongs to the enoyl-CoA hydratase/isomerase family.</text>
</comment>
<evidence type="ECO:0000256" key="2">
    <source>
        <dbReference type="RuleBase" id="RU003707"/>
    </source>
</evidence>
<keyword evidence="4" id="KW-1185">Reference proteome</keyword>
<evidence type="ECO:0000313" key="4">
    <source>
        <dbReference type="Proteomes" id="UP000019494"/>
    </source>
</evidence>
<dbReference type="SUPFAM" id="SSF52096">
    <property type="entry name" value="ClpP/crotonase"/>
    <property type="match status" value="1"/>
</dbReference>
<protein>
    <submittedName>
        <fullName evidence="3">Enoyl-CoA hydratase</fullName>
    </submittedName>
</protein>
<dbReference type="GO" id="GO:0003824">
    <property type="term" value="F:catalytic activity"/>
    <property type="evidence" value="ECO:0007669"/>
    <property type="project" value="InterPro"/>
</dbReference>
<dbReference type="Gene3D" id="3.90.226.10">
    <property type="entry name" value="2-enoyl-CoA Hydratase, Chain A, domain 1"/>
    <property type="match status" value="1"/>
</dbReference>
<dbReference type="CDD" id="cd06558">
    <property type="entry name" value="crotonase-like"/>
    <property type="match status" value="1"/>
</dbReference>
<dbReference type="InterPro" id="IPR001753">
    <property type="entry name" value="Enoyl-CoA_hydra/iso"/>
</dbReference>